<gene>
    <name evidence="9" type="ORF">TTAC_LOCUS3817</name>
</gene>
<keyword evidence="2" id="KW-0808">Transferase</keyword>
<dbReference type="InterPro" id="IPR052230">
    <property type="entry name" value="DNA_polymerase_eta"/>
</dbReference>
<dbReference type="Pfam" id="PF18439">
    <property type="entry name" value="zf_UBZ"/>
    <property type="match status" value="1"/>
</dbReference>
<dbReference type="STRING" id="6205.A0A0R3WSU3"/>
<dbReference type="GO" id="GO:0042276">
    <property type="term" value="P:error-prone translesion synthesis"/>
    <property type="evidence" value="ECO:0007669"/>
    <property type="project" value="TreeGrafter"/>
</dbReference>
<dbReference type="GO" id="GO:0046872">
    <property type="term" value="F:metal ion binding"/>
    <property type="evidence" value="ECO:0007669"/>
    <property type="project" value="UniProtKB-KW"/>
</dbReference>
<dbReference type="OrthoDB" id="5723at2759"/>
<name>A0A0R3WSU3_HYDTA</name>
<keyword evidence="4" id="KW-0227">DNA damage</keyword>
<dbReference type="GO" id="GO:0003887">
    <property type="term" value="F:DNA-directed DNA polymerase activity"/>
    <property type="evidence" value="ECO:0007669"/>
    <property type="project" value="TreeGrafter"/>
</dbReference>
<dbReference type="Gene3D" id="3.30.1490.100">
    <property type="entry name" value="DNA polymerase, Y-family, little finger domain"/>
    <property type="match status" value="1"/>
</dbReference>
<dbReference type="GO" id="GO:0006281">
    <property type="term" value="P:DNA repair"/>
    <property type="evidence" value="ECO:0007669"/>
    <property type="project" value="UniProtKB-KW"/>
</dbReference>
<keyword evidence="3" id="KW-0479">Metal-binding</keyword>
<keyword evidence="5" id="KW-0234">DNA repair</keyword>
<dbReference type="SUPFAM" id="SSF100879">
    <property type="entry name" value="Lesion bypass DNA polymerase (Y-family), little finger domain"/>
    <property type="match status" value="1"/>
</dbReference>
<evidence type="ECO:0000256" key="3">
    <source>
        <dbReference type="ARBA" id="ARBA00022723"/>
    </source>
</evidence>
<keyword evidence="10" id="KW-1185">Reference proteome</keyword>
<evidence type="ECO:0000313" key="11">
    <source>
        <dbReference type="WBParaSite" id="TTAC_0000383301-mRNA-1"/>
    </source>
</evidence>
<evidence type="ECO:0000256" key="5">
    <source>
        <dbReference type="ARBA" id="ARBA00023204"/>
    </source>
</evidence>
<dbReference type="WBParaSite" id="TTAC_0000383301-mRNA-1">
    <property type="protein sequence ID" value="TTAC_0000383301-mRNA-1"/>
    <property type="gene ID" value="TTAC_0000383301"/>
</dbReference>
<dbReference type="InterPro" id="IPR036775">
    <property type="entry name" value="DNA_pol_Y-fam_lit_finger_sf"/>
</dbReference>
<dbReference type="GO" id="GO:0003684">
    <property type="term" value="F:damaged DNA binding"/>
    <property type="evidence" value="ECO:0007669"/>
    <property type="project" value="InterPro"/>
</dbReference>
<organism evidence="11">
    <name type="scientific">Hydatigena taeniaeformis</name>
    <name type="common">Feline tapeworm</name>
    <name type="synonym">Taenia taeniaeformis</name>
    <dbReference type="NCBI Taxonomy" id="6205"/>
    <lineage>
        <taxon>Eukaryota</taxon>
        <taxon>Metazoa</taxon>
        <taxon>Spiralia</taxon>
        <taxon>Lophotrochozoa</taxon>
        <taxon>Platyhelminthes</taxon>
        <taxon>Cestoda</taxon>
        <taxon>Eucestoda</taxon>
        <taxon>Cyclophyllidea</taxon>
        <taxon>Taeniidae</taxon>
        <taxon>Hydatigera</taxon>
    </lineage>
</organism>
<evidence type="ECO:0000313" key="10">
    <source>
        <dbReference type="Proteomes" id="UP000274429"/>
    </source>
</evidence>
<proteinExistence type="predicted"/>
<accession>A0A0R3WSU3</accession>
<evidence type="ECO:0000256" key="1">
    <source>
        <dbReference type="ARBA" id="ARBA00004123"/>
    </source>
</evidence>
<dbReference type="InterPro" id="IPR041298">
    <property type="entry name" value="UBZ3"/>
</dbReference>
<dbReference type="GO" id="GO:0009314">
    <property type="term" value="P:response to radiation"/>
    <property type="evidence" value="ECO:0007669"/>
    <property type="project" value="TreeGrafter"/>
</dbReference>
<dbReference type="Pfam" id="PF11799">
    <property type="entry name" value="IMS_C"/>
    <property type="match status" value="1"/>
</dbReference>
<evidence type="ECO:0000256" key="4">
    <source>
        <dbReference type="ARBA" id="ARBA00022763"/>
    </source>
</evidence>
<keyword evidence="6" id="KW-0539">Nucleus</keyword>
<evidence type="ECO:0000259" key="8">
    <source>
        <dbReference type="PROSITE" id="PS51907"/>
    </source>
</evidence>
<feature type="region of interest" description="Disordered" evidence="7">
    <location>
        <begin position="183"/>
        <end position="214"/>
    </location>
</feature>
<feature type="domain" description="UBZ3-type" evidence="8">
    <location>
        <begin position="225"/>
        <end position="259"/>
    </location>
</feature>
<reference evidence="9 10" key="2">
    <citation type="submission" date="2018-11" db="EMBL/GenBank/DDBJ databases">
        <authorList>
            <consortium name="Pathogen Informatics"/>
        </authorList>
    </citation>
    <scope>NUCLEOTIDE SEQUENCE [LARGE SCALE GENOMIC DNA]</scope>
</reference>
<dbReference type="InterPro" id="IPR017961">
    <property type="entry name" value="DNA_pol_Y-fam_little_finger"/>
</dbReference>
<evidence type="ECO:0000313" key="9">
    <source>
        <dbReference type="EMBL" id="VDM23462.1"/>
    </source>
</evidence>
<dbReference type="GO" id="GO:0035861">
    <property type="term" value="C:site of double-strand break"/>
    <property type="evidence" value="ECO:0007669"/>
    <property type="project" value="TreeGrafter"/>
</dbReference>
<dbReference type="GO" id="GO:0005657">
    <property type="term" value="C:replication fork"/>
    <property type="evidence" value="ECO:0007669"/>
    <property type="project" value="TreeGrafter"/>
</dbReference>
<dbReference type="PROSITE" id="PS51907">
    <property type="entry name" value="ZF_UBZ3"/>
    <property type="match status" value="1"/>
</dbReference>
<reference evidence="11" key="1">
    <citation type="submission" date="2017-02" db="UniProtKB">
        <authorList>
            <consortium name="WormBaseParasite"/>
        </authorList>
    </citation>
    <scope>IDENTIFICATION</scope>
</reference>
<dbReference type="PANTHER" id="PTHR45873:SF1">
    <property type="entry name" value="DNA POLYMERASE ETA"/>
    <property type="match status" value="1"/>
</dbReference>
<feature type="compositionally biased region" description="Basic and acidic residues" evidence="7">
    <location>
        <begin position="183"/>
        <end position="199"/>
    </location>
</feature>
<protein>
    <submittedName>
        <fullName evidence="11">Zf_UBZ domain-containing protein</fullName>
    </submittedName>
</protein>
<sequence>MGISIRFSTWLYELCRGRDYQAVSVRSLVKSIACSKNFFGKSALIKDDEIFQWMINLASEIVERVAIDRANHSRLPTNLSIFLRSDKTDLRSKTLNPGILASIPPRSQQINEEAESQIARRIAEMAHGAVRGLVGTAPITNISLSVGKFISDHSVACGDVKKLLTEPPKRLKRESFFRKLIEDRKDEDQSTPKVAREVSPRVADNGTQEETSTSNELIYFQRHSPTAEKVLCADCGSYVLMHLMPEHQDFHFARKVQQEWNREVNKVPQIPHTKKEVKLDREVKGARGKRKKELGLTKIDNYFFKND</sequence>
<feature type="compositionally biased region" description="Polar residues" evidence="7">
    <location>
        <begin position="205"/>
        <end position="214"/>
    </location>
</feature>
<dbReference type="Proteomes" id="UP000274429">
    <property type="component" value="Unassembled WGS sequence"/>
</dbReference>
<evidence type="ECO:0000256" key="2">
    <source>
        <dbReference type="ARBA" id="ARBA00022679"/>
    </source>
</evidence>
<comment type="subcellular location">
    <subcellularLocation>
        <location evidence="1">Nucleus</location>
    </subcellularLocation>
</comment>
<dbReference type="PANTHER" id="PTHR45873">
    <property type="entry name" value="DNA POLYMERASE ETA"/>
    <property type="match status" value="1"/>
</dbReference>
<evidence type="ECO:0000256" key="6">
    <source>
        <dbReference type="ARBA" id="ARBA00023242"/>
    </source>
</evidence>
<evidence type="ECO:0000256" key="7">
    <source>
        <dbReference type="SAM" id="MobiDB-lite"/>
    </source>
</evidence>
<dbReference type="GO" id="GO:0005634">
    <property type="term" value="C:nucleus"/>
    <property type="evidence" value="ECO:0007669"/>
    <property type="project" value="UniProtKB-SubCell"/>
</dbReference>
<dbReference type="AlphaFoldDB" id="A0A0R3WSU3"/>
<dbReference type="EMBL" id="UYWX01003105">
    <property type="protein sequence ID" value="VDM23462.1"/>
    <property type="molecule type" value="Genomic_DNA"/>
</dbReference>